<keyword evidence="2 6" id="KW-0805">Transcription regulation</keyword>
<dbReference type="GO" id="GO:0006352">
    <property type="term" value="P:DNA-templated transcription initiation"/>
    <property type="evidence" value="ECO:0007669"/>
    <property type="project" value="InterPro"/>
</dbReference>
<dbReference type="InterPro" id="IPR007627">
    <property type="entry name" value="RNA_pol_sigma70_r2"/>
</dbReference>
<name>A0A317MS10_9GAMM</name>
<keyword evidence="10" id="KW-1185">Reference proteome</keyword>
<dbReference type="PANTHER" id="PTHR43133">
    <property type="entry name" value="RNA POLYMERASE ECF-TYPE SIGMA FACTO"/>
    <property type="match status" value="1"/>
</dbReference>
<dbReference type="GO" id="GO:0003677">
    <property type="term" value="F:DNA binding"/>
    <property type="evidence" value="ECO:0007669"/>
    <property type="project" value="UniProtKB-KW"/>
</dbReference>
<dbReference type="InterPro" id="IPR000838">
    <property type="entry name" value="RNA_pol_sigma70_ECF_CS"/>
</dbReference>
<dbReference type="Proteomes" id="UP000246569">
    <property type="component" value="Unassembled WGS sequence"/>
</dbReference>
<sequence>MNSDTQRARQRFAEVVMPQLDGGVALARWLSGNHADAEDIVQEACARAFAAIGGYAGGDARAWFLTIVRNTAYSWLARHRPHLQLRDDDPAAAEALHGAVEIPGFARQPAPDPQAALIAAADAQALHQAVAELPSVFRETLVLREFNGLDYRQIAELTAVPIGTVMSRLARARAQLLRRLGRRRP</sequence>
<dbReference type="CDD" id="cd06171">
    <property type="entry name" value="Sigma70_r4"/>
    <property type="match status" value="1"/>
</dbReference>
<keyword evidence="5 6" id="KW-0804">Transcription</keyword>
<dbReference type="PANTHER" id="PTHR43133:SF25">
    <property type="entry name" value="RNA POLYMERASE SIGMA FACTOR RFAY-RELATED"/>
    <property type="match status" value="1"/>
</dbReference>
<feature type="domain" description="RNA polymerase sigma factor 70 region 4 type 2" evidence="8">
    <location>
        <begin position="124"/>
        <end position="176"/>
    </location>
</feature>
<dbReference type="Gene3D" id="1.10.1740.10">
    <property type="match status" value="1"/>
</dbReference>
<dbReference type="InterPro" id="IPR039425">
    <property type="entry name" value="RNA_pol_sigma-70-like"/>
</dbReference>
<proteinExistence type="inferred from homology"/>
<keyword evidence="4 6" id="KW-0238">DNA-binding</keyword>
<dbReference type="SUPFAM" id="SSF88946">
    <property type="entry name" value="Sigma2 domain of RNA polymerase sigma factors"/>
    <property type="match status" value="1"/>
</dbReference>
<dbReference type="SUPFAM" id="SSF88659">
    <property type="entry name" value="Sigma3 and sigma4 domains of RNA polymerase sigma factors"/>
    <property type="match status" value="1"/>
</dbReference>
<dbReference type="Pfam" id="PF08281">
    <property type="entry name" value="Sigma70_r4_2"/>
    <property type="match status" value="1"/>
</dbReference>
<dbReference type="InterPro" id="IPR013249">
    <property type="entry name" value="RNA_pol_sigma70_r4_t2"/>
</dbReference>
<organism evidence="9 10">
    <name type="scientific">Plasticicumulans acidivorans</name>
    <dbReference type="NCBI Taxonomy" id="886464"/>
    <lineage>
        <taxon>Bacteria</taxon>
        <taxon>Pseudomonadati</taxon>
        <taxon>Pseudomonadota</taxon>
        <taxon>Gammaproteobacteria</taxon>
        <taxon>Candidatus Competibacteraceae</taxon>
        <taxon>Plasticicumulans</taxon>
    </lineage>
</organism>
<evidence type="ECO:0000313" key="9">
    <source>
        <dbReference type="EMBL" id="PWV58735.1"/>
    </source>
</evidence>
<evidence type="ECO:0000256" key="4">
    <source>
        <dbReference type="ARBA" id="ARBA00023125"/>
    </source>
</evidence>
<reference evidence="9 10" key="1">
    <citation type="submission" date="2018-05" db="EMBL/GenBank/DDBJ databases">
        <title>Genomic Encyclopedia of Type Strains, Phase IV (KMG-IV): sequencing the most valuable type-strain genomes for metagenomic binning, comparative biology and taxonomic classification.</title>
        <authorList>
            <person name="Goeker M."/>
        </authorList>
    </citation>
    <scope>NUCLEOTIDE SEQUENCE [LARGE SCALE GENOMIC DNA]</scope>
    <source>
        <strain evidence="9 10">DSM 23606</strain>
    </source>
</reference>
<evidence type="ECO:0000259" key="7">
    <source>
        <dbReference type="Pfam" id="PF04542"/>
    </source>
</evidence>
<dbReference type="InterPro" id="IPR013324">
    <property type="entry name" value="RNA_pol_sigma_r3/r4-like"/>
</dbReference>
<comment type="caution">
    <text evidence="9">The sequence shown here is derived from an EMBL/GenBank/DDBJ whole genome shotgun (WGS) entry which is preliminary data.</text>
</comment>
<keyword evidence="3 6" id="KW-0731">Sigma factor</keyword>
<accession>A0A317MS10</accession>
<evidence type="ECO:0000256" key="2">
    <source>
        <dbReference type="ARBA" id="ARBA00023015"/>
    </source>
</evidence>
<feature type="domain" description="RNA polymerase sigma-70 region 2" evidence="7">
    <location>
        <begin position="25"/>
        <end position="80"/>
    </location>
</feature>
<dbReference type="GO" id="GO:0016987">
    <property type="term" value="F:sigma factor activity"/>
    <property type="evidence" value="ECO:0007669"/>
    <property type="project" value="UniProtKB-KW"/>
</dbReference>
<dbReference type="Pfam" id="PF04542">
    <property type="entry name" value="Sigma70_r2"/>
    <property type="match status" value="1"/>
</dbReference>
<evidence type="ECO:0000259" key="8">
    <source>
        <dbReference type="Pfam" id="PF08281"/>
    </source>
</evidence>
<comment type="similarity">
    <text evidence="1 6">Belongs to the sigma-70 factor family. ECF subfamily.</text>
</comment>
<evidence type="ECO:0000256" key="3">
    <source>
        <dbReference type="ARBA" id="ARBA00023082"/>
    </source>
</evidence>
<dbReference type="EMBL" id="QGTJ01000014">
    <property type="protein sequence ID" value="PWV58735.1"/>
    <property type="molecule type" value="Genomic_DNA"/>
</dbReference>
<evidence type="ECO:0000313" key="10">
    <source>
        <dbReference type="Proteomes" id="UP000246569"/>
    </source>
</evidence>
<protein>
    <recommendedName>
        <fullName evidence="6">RNA polymerase sigma factor</fullName>
    </recommendedName>
</protein>
<evidence type="ECO:0000256" key="5">
    <source>
        <dbReference type="ARBA" id="ARBA00023163"/>
    </source>
</evidence>
<evidence type="ECO:0000256" key="1">
    <source>
        <dbReference type="ARBA" id="ARBA00010641"/>
    </source>
</evidence>
<dbReference type="AlphaFoldDB" id="A0A317MS10"/>
<evidence type="ECO:0000256" key="6">
    <source>
        <dbReference type="RuleBase" id="RU000716"/>
    </source>
</evidence>
<dbReference type="InterPro" id="IPR013325">
    <property type="entry name" value="RNA_pol_sigma_r2"/>
</dbReference>
<gene>
    <name evidence="9" type="ORF">C7443_11461</name>
</gene>
<dbReference type="InterPro" id="IPR036388">
    <property type="entry name" value="WH-like_DNA-bd_sf"/>
</dbReference>
<dbReference type="InterPro" id="IPR014284">
    <property type="entry name" value="RNA_pol_sigma-70_dom"/>
</dbReference>
<dbReference type="PROSITE" id="PS01063">
    <property type="entry name" value="SIGMA70_ECF"/>
    <property type="match status" value="1"/>
</dbReference>
<dbReference type="Gene3D" id="1.10.10.10">
    <property type="entry name" value="Winged helix-like DNA-binding domain superfamily/Winged helix DNA-binding domain"/>
    <property type="match status" value="1"/>
</dbReference>
<dbReference type="NCBIfam" id="TIGR02937">
    <property type="entry name" value="sigma70-ECF"/>
    <property type="match status" value="1"/>
</dbReference>